<dbReference type="PANTHER" id="PTHR33303">
    <property type="entry name" value="CYTOPLASMIC PROTEIN-RELATED"/>
    <property type="match status" value="1"/>
</dbReference>
<evidence type="ECO:0000259" key="1">
    <source>
        <dbReference type="SMART" id="SM00881"/>
    </source>
</evidence>
<dbReference type="AlphaFoldDB" id="A0A3N1D452"/>
<dbReference type="OrthoDB" id="9804695at2"/>
<gene>
    <name evidence="2" type="ORF">EDD29_5974</name>
</gene>
<dbReference type="InterPro" id="IPR036291">
    <property type="entry name" value="NAD(P)-bd_dom_sf"/>
</dbReference>
<dbReference type="RefSeq" id="WP_123667569.1">
    <property type="nucleotide sequence ID" value="NZ_RJKE01000001.1"/>
</dbReference>
<dbReference type="SUPFAM" id="SSF51735">
    <property type="entry name" value="NAD(P)-binding Rossmann-fold domains"/>
    <property type="match status" value="1"/>
</dbReference>
<protein>
    <recommendedName>
        <fullName evidence="1">CoA-binding domain-containing protein</fullName>
    </recommendedName>
</protein>
<dbReference type="Pfam" id="PF13380">
    <property type="entry name" value="CoA_binding_2"/>
    <property type="match status" value="1"/>
</dbReference>
<dbReference type="EMBL" id="RJKE01000001">
    <property type="protein sequence ID" value="ROO88311.1"/>
    <property type="molecule type" value="Genomic_DNA"/>
</dbReference>
<evidence type="ECO:0000313" key="2">
    <source>
        <dbReference type="EMBL" id="ROO88311.1"/>
    </source>
</evidence>
<sequence length="142" mass="15730">MSSEDRYADSATIRRLLWESETWAFVGLSDDPHRTVYDQARRLQERGKRIFPVHPTAEKVLGEEVHRSLADVPEPIDVVGVYRRAAAAGAVVDEAILVGAKAVWLPLDVIDEAAAERAYAAGLDVVMDRCPAIEWRAHGRPA</sequence>
<keyword evidence="3" id="KW-1185">Reference proteome</keyword>
<dbReference type="Gene3D" id="3.40.50.720">
    <property type="entry name" value="NAD(P)-binding Rossmann-like Domain"/>
    <property type="match status" value="1"/>
</dbReference>
<reference evidence="2 3" key="1">
    <citation type="submission" date="2018-11" db="EMBL/GenBank/DDBJ databases">
        <title>Sequencing the genomes of 1000 actinobacteria strains.</title>
        <authorList>
            <person name="Klenk H.-P."/>
        </authorList>
    </citation>
    <scope>NUCLEOTIDE SEQUENCE [LARGE SCALE GENOMIC DNA]</scope>
    <source>
        <strain evidence="2 3">DSM 44254</strain>
    </source>
</reference>
<name>A0A3N1D452_9ACTN</name>
<dbReference type="SMART" id="SM00881">
    <property type="entry name" value="CoA_binding"/>
    <property type="match status" value="1"/>
</dbReference>
<accession>A0A3N1D452</accession>
<organism evidence="2 3">
    <name type="scientific">Actinocorallia herbida</name>
    <dbReference type="NCBI Taxonomy" id="58109"/>
    <lineage>
        <taxon>Bacteria</taxon>
        <taxon>Bacillati</taxon>
        <taxon>Actinomycetota</taxon>
        <taxon>Actinomycetes</taxon>
        <taxon>Streptosporangiales</taxon>
        <taxon>Thermomonosporaceae</taxon>
        <taxon>Actinocorallia</taxon>
    </lineage>
</organism>
<evidence type="ECO:0000313" key="3">
    <source>
        <dbReference type="Proteomes" id="UP000272400"/>
    </source>
</evidence>
<dbReference type="PANTHER" id="PTHR33303:SF2">
    <property type="entry name" value="COA-BINDING DOMAIN-CONTAINING PROTEIN"/>
    <property type="match status" value="1"/>
</dbReference>
<proteinExistence type="predicted"/>
<dbReference type="InterPro" id="IPR003781">
    <property type="entry name" value="CoA-bd"/>
</dbReference>
<comment type="caution">
    <text evidence="2">The sequence shown here is derived from an EMBL/GenBank/DDBJ whole genome shotgun (WGS) entry which is preliminary data.</text>
</comment>
<feature type="domain" description="CoA-binding" evidence="1">
    <location>
        <begin position="17"/>
        <end position="109"/>
    </location>
</feature>
<dbReference type="Proteomes" id="UP000272400">
    <property type="component" value="Unassembled WGS sequence"/>
</dbReference>